<dbReference type="EMBL" id="JAZAVJ010000110">
    <property type="protein sequence ID" value="KAK7414150.1"/>
    <property type="molecule type" value="Genomic_DNA"/>
</dbReference>
<dbReference type="Proteomes" id="UP001498476">
    <property type="component" value="Unassembled WGS sequence"/>
</dbReference>
<comment type="caution">
    <text evidence="2">The sequence shown here is derived from an EMBL/GenBank/DDBJ whole genome shotgun (WGS) entry which is preliminary data.</text>
</comment>
<gene>
    <name evidence="2" type="ORF">QQX98_007012</name>
</gene>
<evidence type="ECO:0000313" key="2">
    <source>
        <dbReference type="EMBL" id="KAK7414150.1"/>
    </source>
</evidence>
<evidence type="ECO:0000256" key="1">
    <source>
        <dbReference type="SAM" id="MobiDB-lite"/>
    </source>
</evidence>
<reference evidence="2 3" key="1">
    <citation type="journal article" date="2025" name="Microbiol. Resour. Announc.">
        <title>Draft genome sequences for Neonectria magnoliae and Neonectria punicea, canker pathogens of Liriodendron tulipifera and Acer saccharum in West Virginia.</title>
        <authorList>
            <person name="Petronek H.M."/>
            <person name="Kasson M.T."/>
            <person name="Metheny A.M."/>
            <person name="Stauder C.M."/>
            <person name="Lovett B."/>
            <person name="Lynch S.C."/>
            <person name="Garnas J.R."/>
            <person name="Kasson L.R."/>
            <person name="Stajich J.E."/>
        </authorList>
    </citation>
    <scope>NUCLEOTIDE SEQUENCE [LARGE SCALE GENOMIC DNA]</scope>
    <source>
        <strain evidence="2 3">NRRL 64653</strain>
    </source>
</reference>
<keyword evidence="3" id="KW-1185">Reference proteome</keyword>
<evidence type="ECO:0008006" key="4">
    <source>
        <dbReference type="Google" id="ProtNLM"/>
    </source>
</evidence>
<name>A0ABR1GZ62_9HYPO</name>
<protein>
    <recommendedName>
        <fullName evidence="4">Integral membrane protein</fullName>
    </recommendedName>
</protein>
<accession>A0ABR1GZ62</accession>
<evidence type="ECO:0000313" key="3">
    <source>
        <dbReference type="Proteomes" id="UP001498476"/>
    </source>
</evidence>
<organism evidence="2 3">
    <name type="scientific">Neonectria punicea</name>
    <dbReference type="NCBI Taxonomy" id="979145"/>
    <lineage>
        <taxon>Eukaryota</taxon>
        <taxon>Fungi</taxon>
        <taxon>Dikarya</taxon>
        <taxon>Ascomycota</taxon>
        <taxon>Pezizomycotina</taxon>
        <taxon>Sordariomycetes</taxon>
        <taxon>Hypocreomycetidae</taxon>
        <taxon>Hypocreales</taxon>
        <taxon>Nectriaceae</taxon>
        <taxon>Neonectria</taxon>
    </lineage>
</organism>
<sequence length="620" mass="69882">MNSLNVRVEEQNTPSPPSQGFAEDDRPREAASIQATGTPCDIIPYCPERRGVHYSLYWYRLADVPAYLICTRCHADHIQGTALAGHFERVKQPDGVVSSCGFWYPRVKEVLWPQALRSNNVDAMSTVMKRLLDIPPCKDRATRTASEGIKWYGMKESEIDGFLGCEACYEHRVVGTAFESRFIPYREQGADDKWVCDLAIPYVSLAVVKMSKQNDWSGFVAASLHRLQLPQCDGKDVESNSRSWYLARRKMEKMHVCEACYLDKLALTRFGDEFEQHVPATGFDAFLERLGQRWTCNLANGVISMTVALDAAIYQRDFNVFWQAAEVITGIVPCTEKGIIRGNWWTVRGGCDGLSVCEACHAGILQTTGIVQFFEPVQRDREATIVCSFCTASPRFGQFISKYAEAIDRSVFSYYTDYIKELAGVPTCPGIKSRAKSKWWGYPEALCCQDCYMTFMKDTSLGDLVPVKEEYDERAMCCQLWSPRMRNRWLEVCAAGKPGDAESEAALKEFREFGTRRMQVYNATVPQIEFIQGMRELKMMNAMHQGMLSVMYSGMNSFASVAGTTDGNLHGNSSLGWYETENGATGAQMLNNMQSGMADANRADEWVQIAQLQAMWNEVE</sequence>
<feature type="region of interest" description="Disordered" evidence="1">
    <location>
        <begin position="1"/>
        <end position="30"/>
    </location>
</feature>
<proteinExistence type="predicted"/>